<dbReference type="AlphaFoldDB" id="A0A915HRH0"/>
<evidence type="ECO:0000313" key="1">
    <source>
        <dbReference type="Proteomes" id="UP000887565"/>
    </source>
</evidence>
<keyword evidence="1" id="KW-1185">Reference proteome</keyword>
<proteinExistence type="predicted"/>
<dbReference type="Proteomes" id="UP000887565">
    <property type="component" value="Unplaced"/>
</dbReference>
<reference evidence="2" key="1">
    <citation type="submission" date="2022-11" db="UniProtKB">
        <authorList>
            <consortium name="WormBaseParasite"/>
        </authorList>
    </citation>
    <scope>IDENTIFICATION</scope>
</reference>
<evidence type="ECO:0000313" key="2">
    <source>
        <dbReference type="WBParaSite" id="nRc.2.0.1.t04121-RA"/>
    </source>
</evidence>
<dbReference type="WBParaSite" id="nRc.2.0.1.t04121-RA">
    <property type="protein sequence ID" value="nRc.2.0.1.t04121-RA"/>
    <property type="gene ID" value="nRc.2.0.1.g04121"/>
</dbReference>
<organism evidence="1 2">
    <name type="scientific">Romanomermis culicivorax</name>
    <name type="common">Nematode worm</name>
    <dbReference type="NCBI Taxonomy" id="13658"/>
    <lineage>
        <taxon>Eukaryota</taxon>
        <taxon>Metazoa</taxon>
        <taxon>Ecdysozoa</taxon>
        <taxon>Nematoda</taxon>
        <taxon>Enoplea</taxon>
        <taxon>Dorylaimia</taxon>
        <taxon>Mermithida</taxon>
        <taxon>Mermithoidea</taxon>
        <taxon>Mermithidae</taxon>
        <taxon>Romanomermis</taxon>
    </lineage>
</organism>
<protein>
    <submittedName>
        <fullName evidence="2">Uncharacterized protein</fullName>
    </submittedName>
</protein>
<accession>A0A915HRH0</accession>
<sequence length="88" mass="9364">MLPDFTRLPLRSSSPNAATAVSRALSFDQMLLPRPTNIAQSSAVPMYPCIGWDHTTASTAHSSIHGDSQFTSAAITKSEPSPCGHHLS</sequence>
<name>A0A915HRH0_ROMCU</name>